<name>D2ZYB1_NEIM2</name>
<reference evidence="1 2" key="1">
    <citation type="submission" date="2009-10" db="EMBL/GenBank/DDBJ databases">
        <authorList>
            <person name="Weinstock G."/>
            <person name="Sodergren E."/>
            <person name="Clifton S."/>
            <person name="Fulton L."/>
            <person name="Fulton B."/>
            <person name="Courtney L."/>
            <person name="Fronick C."/>
            <person name="Harrison M."/>
            <person name="Strong C."/>
            <person name="Farmer C."/>
            <person name="Delahaunty K."/>
            <person name="Markovic C."/>
            <person name="Hall O."/>
            <person name="Minx P."/>
            <person name="Tomlinson C."/>
            <person name="Mitreva M."/>
            <person name="Nelson J."/>
            <person name="Hou S."/>
            <person name="Wollam A."/>
            <person name="Pepin K.H."/>
            <person name="Johnson M."/>
            <person name="Bhonagiri V."/>
            <person name="Nash W.E."/>
            <person name="Warren W."/>
            <person name="Chinwalla A."/>
            <person name="Mardis E.R."/>
            <person name="Wilson R.K."/>
        </authorList>
    </citation>
    <scope>NUCLEOTIDE SEQUENCE [LARGE SCALE GENOMIC DNA]</scope>
    <source>
        <strain evidence="2">ATCC 25996 / DSM 4631 / NCTC 10774 / M26</strain>
    </source>
</reference>
<organism evidence="1 2">
    <name type="scientific">Neisseria mucosa (strain ATCC 25996 / DSM 4631 / NCTC 10774 / M26)</name>
    <dbReference type="NCBI Taxonomy" id="546266"/>
    <lineage>
        <taxon>Bacteria</taxon>
        <taxon>Pseudomonadati</taxon>
        <taxon>Pseudomonadota</taxon>
        <taxon>Betaproteobacteria</taxon>
        <taxon>Neisseriales</taxon>
        <taxon>Neisseriaceae</taxon>
        <taxon>Neisseria</taxon>
    </lineage>
</organism>
<gene>
    <name evidence="1" type="ORF">NEIMUCOT_05618</name>
</gene>
<evidence type="ECO:0000313" key="1">
    <source>
        <dbReference type="EMBL" id="EFC87883.1"/>
    </source>
</evidence>
<dbReference type="STRING" id="546266.NEIMUCOT_05618"/>
<protein>
    <submittedName>
        <fullName evidence="1">Uncharacterized protein</fullName>
    </submittedName>
</protein>
<dbReference type="Proteomes" id="UP000003344">
    <property type="component" value="Unassembled WGS sequence"/>
</dbReference>
<sequence length="42" mass="4775">MSVQDLGASSNVSDDLKTSFNRYVRIWFLLPVGNGRPAVYWD</sequence>
<comment type="caution">
    <text evidence="1">The sequence shown here is derived from an EMBL/GenBank/DDBJ whole genome shotgun (WGS) entry which is preliminary data.</text>
</comment>
<evidence type="ECO:0000313" key="2">
    <source>
        <dbReference type="Proteomes" id="UP000003344"/>
    </source>
</evidence>
<proteinExistence type="predicted"/>
<dbReference type="EMBL" id="ACDX02000013">
    <property type="protein sequence ID" value="EFC87883.1"/>
    <property type="molecule type" value="Genomic_DNA"/>
</dbReference>
<dbReference type="AlphaFoldDB" id="D2ZYB1"/>
<accession>D2ZYB1</accession>